<keyword evidence="3 4" id="KW-0446">Lipid-binding</keyword>
<keyword evidence="5" id="KW-0732">Signal</keyword>
<proteinExistence type="inferred from homology"/>
<evidence type="ECO:0000259" key="6">
    <source>
        <dbReference type="SMART" id="SM00499"/>
    </source>
</evidence>
<gene>
    <name evidence="7" type="ORF">OLC1_LOCUS17521</name>
</gene>
<accession>A0AAV1DSF5</accession>
<dbReference type="PRINTS" id="PR00382">
    <property type="entry name" value="LIPIDTRNSFER"/>
</dbReference>
<evidence type="ECO:0000256" key="3">
    <source>
        <dbReference type="ARBA" id="ARBA00023121"/>
    </source>
</evidence>
<dbReference type="Gene3D" id="1.10.110.10">
    <property type="entry name" value="Plant lipid-transfer and hydrophobic proteins"/>
    <property type="match status" value="1"/>
</dbReference>
<dbReference type="GO" id="GO:0008289">
    <property type="term" value="F:lipid binding"/>
    <property type="evidence" value="ECO:0007669"/>
    <property type="project" value="UniProtKB-KW"/>
</dbReference>
<dbReference type="CDD" id="cd01960">
    <property type="entry name" value="nsLTP1"/>
    <property type="match status" value="1"/>
</dbReference>
<organism evidence="7 8">
    <name type="scientific">Oldenlandia corymbosa var. corymbosa</name>
    <dbReference type="NCBI Taxonomy" id="529605"/>
    <lineage>
        <taxon>Eukaryota</taxon>
        <taxon>Viridiplantae</taxon>
        <taxon>Streptophyta</taxon>
        <taxon>Embryophyta</taxon>
        <taxon>Tracheophyta</taxon>
        <taxon>Spermatophyta</taxon>
        <taxon>Magnoliopsida</taxon>
        <taxon>eudicotyledons</taxon>
        <taxon>Gunneridae</taxon>
        <taxon>Pentapetalae</taxon>
        <taxon>asterids</taxon>
        <taxon>lamiids</taxon>
        <taxon>Gentianales</taxon>
        <taxon>Rubiaceae</taxon>
        <taxon>Rubioideae</taxon>
        <taxon>Spermacoceae</taxon>
        <taxon>Hedyotis-Oldenlandia complex</taxon>
        <taxon>Oldenlandia</taxon>
    </lineage>
</organism>
<protein>
    <recommendedName>
        <fullName evidence="4">Non-specific lipid-transfer protein</fullName>
    </recommendedName>
</protein>
<keyword evidence="8" id="KW-1185">Reference proteome</keyword>
<feature type="domain" description="Bifunctional inhibitor/plant lipid transfer protein/seed storage helical" evidence="6">
    <location>
        <begin position="30"/>
        <end position="115"/>
    </location>
</feature>
<evidence type="ECO:0000256" key="5">
    <source>
        <dbReference type="SAM" id="SignalP"/>
    </source>
</evidence>
<dbReference type="EMBL" id="OX459123">
    <property type="protein sequence ID" value="CAI9109683.1"/>
    <property type="molecule type" value="Genomic_DNA"/>
</dbReference>
<name>A0AAV1DSF5_OLDCO</name>
<evidence type="ECO:0000313" key="7">
    <source>
        <dbReference type="EMBL" id="CAI9109683.1"/>
    </source>
</evidence>
<feature type="chain" id="PRO_5043426832" description="Non-specific lipid-transfer protein" evidence="5">
    <location>
        <begin position="27"/>
        <end position="119"/>
    </location>
</feature>
<comment type="function">
    <text evidence="4">Plant non-specific lipid-transfer proteins transfer phospholipids as well as galactolipids across membranes. May play a role in wax or cutin deposition in the cell walls of expanding epidermal cells and certain secretory tissues.</text>
</comment>
<dbReference type="PANTHER" id="PTHR33076">
    <property type="entry name" value="NON-SPECIFIC LIPID-TRANSFER PROTEIN 2-RELATED"/>
    <property type="match status" value="1"/>
</dbReference>
<evidence type="ECO:0000256" key="2">
    <source>
        <dbReference type="ARBA" id="ARBA00022448"/>
    </source>
</evidence>
<evidence type="ECO:0000256" key="1">
    <source>
        <dbReference type="ARBA" id="ARBA00009748"/>
    </source>
</evidence>
<dbReference type="AlphaFoldDB" id="A0AAV1DSF5"/>
<evidence type="ECO:0000313" key="8">
    <source>
        <dbReference type="Proteomes" id="UP001161247"/>
    </source>
</evidence>
<sequence length="119" mass="12187">MKRGVSVVSFVVVLCMVLMTARQAQAAINCGQVTGALAPCLSYLIGSGGTPTAGCCAGVRRLQSLAATQADRRTACNCVKSAASGYSNLRPDRASGLPGKCGVKFNFNISPSTNCNSIP</sequence>
<dbReference type="GO" id="GO:0006869">
    <property type="term" value="P:lipid transport"/>
    <property type="evidence" value="ECO:0007669"/>
    <property type="project" value="InterPro"/>
</dbReference>
<evidence type="ECO:0000256" key="4">
    <source>
        <dbReference type="RuleBase" id="RU000628"/>
    </source>
</evidence>
<dbReference type="InterPro" id="IPR000528">
    <property type="entry name" value="Plant_nsLTP"/>
</dbReference>
<comment type="similarity">
    <text evidence="1 4">Belongs to the plant LTP family.</text>
</comment>
<dbReference type="SMART" id="SM00499">
    <property type="entry name" value="AAI"/>
    <property type="match status" value="1"/>
</dbReference>
<dbReference type="Pfam" id="PF00234">
    <property type="entry name" value="Tryp_alpha_amyl"/>
    <property type="match status" value="1"/>
</dbReference>
<dbReference type="Proteomes" id="UP001161247">
    <property type="component" value="Chromosome 6"/>
</dbReference>
<reference evidence="7" key="1">
    <citation type="submission" date="2023-03" db="EMBL/GenBank/DDBJ databases">
        <authorList>
            <person name="Julca I."/>
        </authorList>
    </citation>
    <scope>NUCLEOTIDE SEQUENCE</scope>
</reference>
<feature type="signal peptide" evidence="5">
    <location>
        <begin position="1"/>
        <end position="26"/>
    </location>
</feature>
<dbReference type="SUPFAM" id="SSF47699">
    <property type="entry name" value="Bifunctional inhibitor/lipid-transfer protein/seed storage 2S albumin"/>
    <property type="match status" value="1"/>
</dbReference>
<keyword evidence="2 4" id="KW-0813">Transport</keyword>
<dbReference type="InterPro" id="IPR036312">
    <property type="entry name" value="Bifun_inhib/LTP/seed_sf"/>
</dbReference>
<dbReference type="InterPro" id="IPR016140">
    <property type="entry name" value="Bifunc_inhib/LTP/seed_store"/>
</dbReference>